<accession>A0A9Q8PIN3</accession>
<feature type="domain" description="Cryptic loci regulator 2 N-terminal" evidence="2">
    <location>
        <begin position="68"/>
        <end position="129"/>
    </location>
</feature>
<dbReference type="KEGG" id="ffu:CLAFUR5_12654"/>
<keyword evidence="4" id="KW-1185">Reference proteome</keyword>
<evidence type="ECO:0000313" key="4">
    <source>
        <dbReference type="Proteomes" id="UP000756132"/>
    </source>
</evidence>
<dbReference type="GeneID" id="71992532"/>
<dbReference type="EMBL" id="CP090173">
    <property type="protein sequence ID" value="UJO23369.1"/>
    <property type="molecule type" value="Genomic_DNA"/>
</dbReference>
<gene>
    <name evidence="3" type="ORF">CLAFUR5_12654</name>
</gene>
<feature type="compositionally biased region" description="Pro residues" evidence="1">
    <location>
        <begin position="26"/>
        <end position="35"/>
    </location>
</feature>
<dbReference type="OrthoDB" id="438224at2759"/>
<protein>
    <recommendedName>
        <fullName evidence="2">Cryptic loci regulator 2 N-terminal domain-containing protein</fullName>
    </recommendedName>
</protein>
<feature type="compositionally biased region" description="Acidic residues" evidence="1">
    <location>
        <begin position="274"/>
        <end position="294"/>
    </location>
</feature>
<name>A0A9Q8PIN3_PASFU</name>
<feature type="compositionally biased region" description="Acidic residues" evidence="1">
    <location>
        <begin position="256"/>
        <end position="265"/>
    </location>
</feature>
<feature type="region of interest" description="Disordered" evidence="1">
    <location>
        <begin position="14"/>
        <end position="36"/>
    </location>
</feature>
<feature type="region of interest" description="Disordered" evidence="1">
    <location>
        <begin position="252"/>
        <end position="294"/>
    </location>
</feature>
<dbReference type="RefSeq" id="XP_047767735.1">
    <property type="nucleotide sequence ID" value="XM_047911802.1"/>
</dbReference>
<dbReference type="InterPro" id="IPR031915">
    <property type="entry name" value="Clr2_N"/>
</dbReference>
<reference evidence="3" key="2">
    <citation type="journal article" date="2022" name="Microb. Genom.">
        <title>A chromosome-scale genome assembly of the tomato pathogen Cladosporium fulvum reveals a compartmentalized genome architecture and the presence of a dispensable chromosome.</title>
        <authorList>
            <person name="Zaccaron A.Z."/>
            <person name="Chen L.H."/>
            <person name="Samaras A."/>
            <person name="Stergiopoulos I."/>
        </authorList>
    </citation>
    <scope>NUCLEOTIDE SEQUENCE</scope>
    <source>
        <strain evidence="3">Race5_Kim</strain>
    </source>
</reference>
<reference evidence="3" key="1">
    <citation type="submission" date="2021-12" db="EMBL/GenBank/DDBJ databases">
        <authorList>
            <person name="Zaccaron A."/>
            <person name="Stergiopoulos I."/>
        </authorList>
    </citation>
    <scope>NUCLEOTIDE SEQUENCE</scope>
    <source>
        <strain evidence="3">Race5_Kim</strain>
    </source>
</reference>
<evidence type="ECO:0000256" key="1">
    <source>
        <dbReference type="SAM" id="MobiDB-lite"/>
    </source>
</evidence>
<evidence type="ECO:0000313" key="3">
    <source>
        <dbReference type="EMBL" id="UJO23369.1"/>
    </source>
</evidence>
<dbReference type="Pfam" id="PF16761">
    <property type="entry name" value="Clr2_transil"/>
    <property type="match status" value="1"/>
</dbReference>
<proteinExistence type="predicted"/>
<dbReference type="Proteomes" id="UP000756132">
    <property type="component" value="Chromosome 11"/>
</dbReference>
<evidence type="ECO:0000259" key="2">
    <source>
        <dbReference type="Pfam" id="PF16761"/>
    </source>
</evidence>
<sequence>MAFKFPTVFLGERSDGSNHYPKGGQMPPPNGPPKGGPAYIWTHDAASFEEELAKLIKNDNNLPPGSQYELKQLPTGYNYWWRKKNNKQRDIHIWGHPDGLDFLSFKSFYEHFKSFNRLTLNTRCICRICMRDSELDAGVWAEHLFQTMVPHLHRTSTKLATDWQVADLCIAMTSVKYLIVRNQVDEIFKLNLTKPKRMARMREIIDMANGPNFAAAIAKTDGKYRVDIAKDPKGFAEKFDAFLDRLEEQKLRLEEGEPSDDFEVGGEEKKVVETEDGSEQEPRNDDDDDETEEK</sequence>
<organism evidence="3 4">
    <name type="scientific">Passalora fulva</name>
    <name type="common">Tomato leaf mold</name>
    <name type="synonym">Cladosporium fulvum</name>
    <dbReference type="NCBI Taxonomy" id="5499"/>
    <lineage>
        <taxon>Eukaryota</taxon>
        <taxon>Fungi</taxon>
        <taxon>Dikarya</taxon>
        <taxon>Ascomycota</taxon>
        <taxon>Pezizomycotina</taxon>
        <taxon>Dothideomycetes</taxon>
        <taxon>Dothideomycetidae</taxon>
        <taxon>Mycosphaerellales</taxon>
        <taxon>Mycosphaerellaceae</taxon>
        <taxon>Fulvia</taxon>
    </lineage>
</organism>
<dbReference type="AlphaFoldDB" id="A0A9Q8PIN3"/>